<evidence type="ECO:0000313" key="2">
    <source>
        <dbReference type="Proteomes" id="UP000265520"/>
    </source>
</evidence>
<reference evidence="1 2" key="1">
    <citation type="journal article" date="2018" name="Front. Plant Sci.">
        <title>Red Clover (Trifolium pratense) and Zigzag Clover (T. medium) - A Picture of Genomic Similarities and Differences.</title>
        <authorList>
            <person name="Dluhosova J."/>
            <person name="Istvanek J."/>
            <person name="Nedelnik J."/>
            <person name="Repkova J."/>
        </authorList>
    </citation>
    <scope>NUCLEOTIDE SEQUENCE [LARGE SCALE GENOMIC DNA]</scope>
    <source>
        <strain evidence="2">cv. 10/8</strain>
        <tissue evidence="1">Leaf</tissue>
    </source>
</reference>
<feature type="non-terminal residue" evidence="1">
    <location>
        <position position="18"/>
    </location>
</feature>
<organism evidence="1 2">
    <name type="scientific">Trifolium medium</name>
    <dbReference type="NCBI Taxonomy" id="97028"/>
    <lineage>
        <taxon>Eukaryota</taxon>
        <taxon>Viridiplantae</taxon>
        <taxon>Streptophyta</taxon>
        <taxon>Embryophyta</taxon>
        <taxon>Tracheophyta</taxon>
        <taxon>Spermatophyta</taxon>
        <taxon>Magnoliopsida</taxon>
        <taxon>eudicotyledons</taxon>
        <taxon>Gunneridae</taxon>
        <taxon>Pentapetalae</taxon>
        <taxon>rosids</taxon>
        <taxon>fabids</taxon>
        <taxon>Fabales</taxon>
        <taxon>Fabaceae</taxon>
        <taxon>Papilionoideae</taxon>
        <taxon>50 kb inversion clade</taxon>
        <taxon>NPAAA clade</taxon>
        <taxon>Hologalegina</taxon>
        <taxon>IRL clade</taxon>
        <taxon>Trifolieae</taxon>
        <taxon>Trifolium</taxon>
    </lineage>
</organism>
<dbReference type="EMBL" id="LXQA010459812">
    <property type="protein sequence ID" value="MCI53213.1"/>
    <property type="molecule type" value="Genomic_DNA"/>
</dbReference>
<dbReference type="AlphaFoldDB" id="A0A392SWL8"/>
<evidence type="ECO:0000313" key="1">
    <source>
        <dbReference type="EMBL" id="MCI53213.1"/>
    </source>
</evidence>
<protein>
    <submittedName>
        <fullName evidence="1">Uncharacterized protein</fullName>
    </submittedName>
</protein>
<name>A0A392SWL8_9FABA</name>
<keyword evidence="2" id="KW-1185">Reference proteome</keyword>
<dbReference type="Proteomes" id="UP000265520">
    <property type="component" value="Unassembled WGS sequence"/>
</dbReference>
<comment type="caution">
    <text evidence="1">The sequence shown here is derived from an EMBL/GenBank/DDBJ whole genome shotgun (WGS) entry which is preliminary data.</text>
</comment>
<accession>A0A392SWL8</accession>
<proteinExistence type="predicted"/>
<sequence length="18" mass="1989">MRLVMASQLLFGLIPGWG</sequence>